<comment type="caution">
    <text evidence="7">The sequence shown here is derived from an EMBL/GenBank/DDBJ whole genome shotgun (WGS) entry which is preliminary data.</text>
</comment>
<dbReference type="Gene3D" id="1.10.150.20">
    <property type="entry name" value="5' to 3' exonuclease, C-terminal subdomain"/>
    <property type="match status" value="1"/>
</dbReference>
<evidence type="ECO:0000256" key="4">
    <source>
        <dbReference type="ARBA" id="ARBA00023204"/>
    </source>
</evidence>
<dbReference type="Proteomes" id="UP001490940">
    <property type="component" value="Unassembled WGS sequence"/>
</dbReference>
<dbReference type="InterPro" id="IPR001126">
    <property type="entry name" value="UmuC"/>
</dbReference>
<dbReference type="InterPro" id="IPR043128">
    <property type="entry name" value="Rev_trsase/Diguanyl_cyclase"/>
</dbReference>
<dbReference type="InterPro" id="IPR036775">
    <property type="entry name" value="DNA_pol_Y-fam_lit_finger_sf"/>
</dbReference>
<gene>
    <name evidence="7" type="ORF">AAGT82_19320</name>
</gene>
<keyword evidence="4" id="KW-0234">DNA repair</keyword>
<dbReference type="Pfam" id="PF11799">
    <property type="entry name" value="IMS_C"/>
    <property type="match status" value="1"/>
</dbReference>
<dbReference type="SUPFAM" id="SSF100879">
    <property type="entry name" value="Lesion bypass DNA polymerase (Y-family), little finger domain"/>
    <property type="match status" value="1"/>
</dbReference>
<protein>
    <submittedName>
        <fullName evidence="7">Y-family DNA polymerase</fullName>
    </submittedName>
</protein>
<dbReference type="NCBIfam" id="NF002955">
    <property type="entry name" value="PRK03609.1"/>
    <property type="match status" value="1"/>
</dbReference>
<dbReference type="Gene3D" id="3.30.1490.100">
    <property type="entry name" value="DNA polymerase, Y-family, little finger domain"/>
    <property type="match status" value="1"/>
</dbReference>
<evidence type="ECO:0000256" key="2">
    <source>
        <dbReference type="ARBA" id="ARBA00022763"/>
    </source>
</evidence>
<reference evidence="7 8" key="1">
    <citation type="submission" date="2024-04" db="EMBL/GenBank/DDBJ databases">
        <title>Draft genome sequence of a multidrug-resistant Enterobacter quasihormaechei Hakim RU_CBWE strain isolated from pond surface water at the University of Rajshahi in Bangladesh.</title>
        <authorList>
            <person name="Raihan J."/>
            <person name="Islam M.S."/>
            <person name="Khan M.U."/>
            <person name="Romance M."/>
            <person name="Haque M.H."/>
        </authorList>
    </citation>
    <scope>NUCLEOTIDE SEQUENCE [LARGE SCALE GENOMIC DNA]</scope>
    <source>
        <strain evidence="7 8">Hakim RU_CBWE</strain>
    </source>
</reference>
<evidence type="ECO:0000313" key="7">
    <source>
        <dbReference type="EMBL" id="MEM0706549.1"/>
    </source>
</evidence>
<organism evidence="7 8">
    <name type="scientific">Enterobacter quasihormaechei</name>
    <dbReference type="NCBI Taxonomy" id="2529382"/>
    <lineage>
        <taxon>Bacteria</taxon>
        <taxon>Pseudomonadati</taxon>
        <taxon>Pseudomonadota</taxon>
        <taxon>Gammaproteobacteria</taxon>
        <taxon>Enterobacterales</taxon>
        <taxon>Enterobacteriaceae</taxon>
        <taxon>Enterobacter</taxon>
    </lineage>
</organism>
<dbReference type="RefSeq" id="WP_342698311.1">
    <property type="nucleotide sequence ID" value="NZ_JBCGUG010000017.1"/>
</dbReference>
<keyword evidence="2" id="KW-0227">DNA damage</keyword>
<dbReference type="PANTHER" id="PTHR11076">
    <property type="entry name" value="DNA REPAIR POLYMERASE UMUC / TRANSFERASE FAMILY MEMBER"/>
    <property type="match status" value="1"/>
</dbReference>
<keyword evidence="8" id="KW-1185">Reference proteome</keyword>
<evidence type="ECO:0000256" key="1">
    <source>
        <dbReference type="ARBA" id="ARBA00010945"/>
    </source>
</evidence>
<evidence type="ECO:0000259" key="6">
    <source>
        <dbReference type="PROSITE" id="PS50173"/>
    </source>
</evidence>
<dbReference type="CDD" id="cd01700">
    <property type="entry name" value="PolY_Pol_V_umuC"/>
    <property type="match status" value="1"/>
</dbReference>
<name>A0ABU9PLK6_9ENTR</name>
<dbReference type="InterPro" id="IPR050116">
    <property type="entry name" value="DNA_polymerase-Y"/>
</dbReference>
<comment type="similarity">
    <text evidence="1">Belongs to the DNA polymerase type-Y family.</text>
</comment>
<dbReference type="InterPro" id="IPR017961">
    <property type="entry name" value="DNA_pol_Y-fam_little_finger"/>
</dbReference>
<dbReference type="Pfam" id="PF13438">
    <property type="entry name" value="DUF4113"/>
    <property type="match status" value="1"/>
</dbReference>
<dbReference type="PROSITE" id="PS50173">
    <property type="entry name" value="UMUC"/>
    <property type="match status" value="1"/>
</dbReference>
<keyword evidence="5" id="KW-0742">SOS response</keyword>
<dbReference type="PANTHER" id="PTHR11076:SF34">
    <property type="entry name" value="PROTEIN UMUC"/>
    <property type="match status" value="1"/>
</dbReference>
<sequence length="424" mass="47909">MFALADVNSFYASCEKVFRPDLRDKPVVVLSNNDGCVIARSKEAKRLGIKMGIPWFQLKAMHFPEPVVTFSSNYELYASMSNRVMSHLQELAPRVEQYSIDEMFLDIRGIDNCTNYEDFGRQLRAYVRSGTGLTIGVGMGPTKTLAKSAQWASKEWPQFGGVLALTTGNPRRTEKLLSLQPVEEIWGVGRRIGKMLNTYGVKTALQLARMNPAFVRKNFTVVLERTVRELNGEACISLEEAPPAKQQIVCSRSFGERINTYESLRQAICQYAERAAEKLRGEKQFCRHISVFIKTSPFAVNETYYGNIASEKLFLPTQDTRDIISAALKALDRIWLDGHRYAKAGVMLNDFTPSGVSQLNLFDEVQPRKHSDALMKVLDGINHSGKGKVWFAGRGISPEWQMKREMLSPAYTTRWEDIPIARIS</sequence>
<evidence type="ECO:0000313" key="8">
    <source>
        <dbReference type="Proteomes" id="UP001490940"/>
    </source>
</evidence>
<dbReference type="Pfam" id="PF00817">
    <property type="entry name" value="IMS"/>
    <property type="match status" value="1"/>
</dbReference>
<dbReference type="Gene3D" id="3.30.70.270">
    <property type="match status" value="1"/>
</dbReference>
<dbReference type="InterPro" id="IPR043502">
    <property type="entry name" value="DNA/RNA_pol_sf"/>
</dbReference>
<dbReference type="InterPro" id="IPR025188">
    <property type="entry name" value="DUF4113"/>
</dbReference>
<accession>A0ABU9PLK6</accession>
<dbReference type="Gene3D" id="3.40.1170.60">
    <property type="match status" value="1"/>
</dbReference>
<dbReference type="SUPFAM" id="SSF56672">
    <property type="entry name" value="DNA/RNA polymerases"/>
    <property type="match status" value="1"/>
</dbReference>
<feature type="domain" description="UmuC" evidence="6">
    <location>
        <begin position="2"/>
        <end position="189"/>
    </location>
</feature>
<evidence type="ECO:0000256" key="5">
    <source>
        <dbReference type="ARBA" id="ARBA00023236"/>
    </source>
</evidence>
<proteinExistence type="inferred from homology"/>
<keyword evidence="3" id="KW-0741">SOS mutagenesis</keyword>
<evidence type="ECO:0000256" key="3">
    <source>
        <dbReference type="ARBA" id="ARBA00023199"/>
    </source>
</evidence>
<dbReference type="EMBL" id="JBCGUG010000017">
    <property type="protein sequence ID" value="MEM0706549.1"/>
    <property type="molecule type" value="Genomic_DNA"/>
</dbReference>